<protein>
    <submittedName>
        <fullName evidence="1">Uncharacterized protein</fullName>
    </submittedName>
</protein>
<dbReference type="EMBL" id="BARS01022261">
    <property type="protein sequence ID" value="GAG12708.1"/>
    <property type="molecule type" value="Genomic_DNA"/>
</dbReference>
<accession>X0VJM5</accession>
<gene>
    <name evidence="1" type="ORF">S01H1_35619</name>
</gene>
<evidence type="ECO:0000313" key="1">
    <source>
        <dbReference type="EMBL" id="GAG12708.1"/>
    </source>
</evidence>
<proteinExistence type="predicted"/>
<dbReference type="AlphaFoldDB" id="X0VJM5"/>
<name>X0VJM5_9ZZZZ</name>
<comment type="caution">
    <text evidence="1">The sequence shown here is derived from an EMBL/GenBank/DDBJ whole genome shotgun (WGS) entry which is preliminary data.</text>
</comment>
<sequence>GLNSPLAVVLDPALVPAQRWNTALARREQLDASTAQFPTRLPQAEIQ</sequence>
<reference evidence="1" key="1">
    <citation type="journal article" date="2014" name="Front. Microbiol.">
        <title>High frequency of phylogenetically diverse reductive dehalogenase-homologous genes in deep subseafloor sedimentary metagenomes.</title>
        <authorList>
            <person name="Kawai M."/>
            <person name="Futagami T."/>
            <person name="Toyoda A."/>
            <person name="Takaki Y."/>
            <person name="Nishi S."/>
            <person name="Hori S."/>
            <person name="Arai W."/>
            <person name="Tsubouchi T."/>
            <person name="Morono Y."/>
            <person name="Uchiyama I."/>
            <person name="Ito T."/>
            <person name="Fujiyama A."/>
            <person name="Inagaki F."/>
            <person name="Takami H."/>
        </authorList>
    </citation>
    <scope>NUCLEOTIDE SEQUENCE</scope>
    <source>
        <strain evidence="1">Expedition CK06-06</strain>
    </source>
</reference>
<feature type="non-terminal residue" evidence="1">
    <location>
        <position position="1"/>
    </location>
</feature>
<organism evidence="1">
    <name type="scientific">marine sediment metagenome</name>
    <dbReference type="NCBI Taxonomy" id="412755"/>
    <lineage>
        <taxon>unclassified sequences</taxon>
        <taxon>metagenomes</taxon>
        <taxon>ecological metagenomes</taxon>
    </lineage>
</organism>